<dbReference type="OrthoDB" id="283698at2"/>
<feature type="transmembrane region" description="Helical" evidence="2">
    <location>
        <begin position="28"/>
        <end position="49"/>
    </location>
</feature>
<dbReference type="InterPro" id="IPR003660">
    <property type="entry name" value="HAMP_dom"/>
</dbReference>
<feature type="region of interest" description="Disordered" evidence="1">
    <location>
        <begin position="143"/>
        <end position="165"/>
    </location>
</feature>
<keyword evidence="2" id="KW-1133">Transmembrane helix</keyword>
<dbReference type="GO" id="GO:0007165">
    <property type="term" value="P:signal transduction"/>
    <property type="evidence" value="ECO:0007669"/>
    <property type="project" value="InterPro"/>
</dbReference>
<evidence type="ECO:0000313" key="5">
    <source>
        <dbReference type="Proteomes" id="UP000253562"/>
    </source>
</evidence>
<evidence type="ECO:0000259" key="3">
    <source>
        <dbReference type="PROSITE" id="PS50885"/>
    </source>
</evidence>
<dbReference type="Proteomes" id="UP000253562">
    <property type="component" value="Unassembled WGS sequence"/>
</dbReference>
<dbReference type="GO" id="GO:0016020">
    <property type="term" value="C:membrane"/>
    <property type="evidence" value="ECO:0007669"/>
    <property type="project" value="InterPro"/>
</dbReference>
<feature type="transmembrane region" description="Helical" evidence="2">
    <location>
        <begin position="61"/>
        <end position="82"/>
    </location>
</feature>
<sequence>MSTAVKRERRRQFWVDPQLQGSLALRIVLYYLLCWLTFGLALMTIAALSDIHAPVTAVASIMTHYYLPAVLASLVVLPLIVWDSIRYSNRLAGSVARFRQAMERLADGETASPLVVRKGDSWKSLADQFNRIAMRIEELENANQSATQQTTSSAQAEEVLEATKV</sequence>
<evidence type="ECO:0000256" key="2">
    <source>
        <dbReference type="SAM" id="Phobius"/>
    </source>
</evidence>
<feature type="domain" description="HAMP" evidence="3">
    <location>
        <begin position="89"/>
        <end position="141"/>
    </location>
</feature>
<dbReference type="RefSeq" id="WP_114367437.1">
    <property type="nucleotide sequence ID" value="NZ_QPEX01000010.1"/>
</dbReference>
<dbReference type="AlphaFoldDB" id="A0A368KVB2"/>
<proteinExistence type="predicted"/>
<dbReference type="Gene3D" id="6.10.340.10">
    <property type="match status" value="1"/>
</dbReference>
<name>A0A368KVB2_9BACT</name>
<evidence type="ECO:0000256" key="1">
    <source>
        <dbReference type="SAM" id="MobiDB-lite"/>
    </source>
</evidence>
<keyword evidence="2" id="KW-0472">Membrane</keyword>
<comment type="caution">
    <text evidence="4">The sequence shown here is derived from an EMBL/GenBank/DDBJ whole genome shotgun (WGS) entry which is preliminary data.</text>
</comment>
<feature type="compositionally biased region" description="Low complexity" evidence="1">
    <location>
        <begin position="143"/>
        <end position="157"/>
    </location>
</feature>
<dbReference type="PROSITE" id="PS50885">
    <property type="entry name" value="HAMP"/>
    <property type="match status" value="1"/>
</dbReference>
<dbReference type="EMBL" id="QPEX01000010">
    <property type="protein sequence ID" value="RCS54370.1"/>
    <property type="molecule type" value="Genomic_DNA"/>
</dbReference>
<gene>
    <name evidence="4" type="ORF">DTL42_04280</name>
</gene>
<evidence type="ECO:0000313" key="4">
    <source>
        <dbReference type="EMBL" id="RCS54370.1"/>
    </source>
</evidence>
<keyword evidence="2" id="KW-0812">Transmembrane</keyword>
<accession>A0A368KVB2</accession>
<reference evidence="4 5" key="1">
    <citation type="submission" date="2018-07" db="EMBL/GenBank/DDBJ databases">
        <title>Comparative genomes isolates from brazilian mangrove.</title>
        <authorList>
            <person name="De Araujo J.E."/>
            <person name="Taketani R.G."/>
            <person name="Silva M.C.P."/>
            <person name="Lourenco M.V."/>
            <person name="Oliveira V.M."/>
            <person name="Andreote F.D."/>
        </authorList>
    </citation>
    <scope>NUCLEOTIDE SEQUENCE [LARGE SCALE GENOMIC DNA]</scope>
    <source>
        <strain evidence="4 5">HEX PRIS-MGV</strain>
    </source>
</reference>
<organism evidence="4 5">
    <name type="scientific">Bremerella cremea</name>
    <dbReference type="NCBI Taxonomy" id="1031537"/>
    <lineage>
        <taxon>Bacteria</taxon>
        <taxon>Pseudomonadati</taxon>
        <taxon>Planctomycetota</taxon>
        <taxon>Planctomycetia</taxon>
        <taxon>Pirellulales</taxon>
        <taxon>Pirellulaceae</taxon>
        <taxon>Bremerella</taxon>
    </lineage>
</organism>
<protein>
    <recommendedName>
        <fullName evidence="3">HAMP domain-containing protein</fullName>
    </recommendedName>
</protein>